<evidence type="ECO:0000313" key="4">
    <source>
        <dbReference type="Proteomes" id="UP000293360"/>
    </source>
</evidence>
<dbReference type="InterPro" id="IPR046351">
    <property type="entry name" value="UTP4"/>
</dbReference>
<dbReference type="GO" id="GO:0000462">
    <property type="term" value="P:maturation of SSU-rRNA from tricistronic rRNA transcript (SSU-rRNA, 5.8S rRNA, LSU-rRNA)"/>
    <property type="evidence" value="ECO:0007669"/>
    <property type="project" value="InterPro"/>
</dbReference>
<organism evidence="3 4">
    <name type="scientific">Monosporascus ibericus</name>
    <dbReference type="NCBI Taxonomy" id="155417"/>
    <lineage>
        <taxon>Eukaryota</taxon>
        <taxon>Fungi</taxon>
        <taxon>Dikarya</taxon>
        <taxon>Ascomycota</taxon>
        <taxon>Pezizomycotina</taxon>
        <taxon>Sordariomycetes</taxon>
        <taxon>Xylariomycetidae</taxon>
        <taxon>Xylariales</taxon>
        <taxon>Xylariales incertae sedis</taxon>
        <taxon>Monosporascus</taxon>
    </lineage>
</organism>
<dbReference type="PROSITE" id="PS50082">
    <property type="entry name" value="WD_REPEATS_2"/>
    <property type="match status" value="1"/>
</dbReference>
<dbReference type="GO" id="GO:0003723">
    <property type="term" value="F:RNA binding"/>
    <property type="evidence" value="ECO:0007669"/>
    <property type="project" value="TreeGrafter"/>
</dbReference>
<feature type="compositionally biased region" description="Acidic residues" evidence="2">
    <location>
        <begin position="814"/>
        <end position="824"/>
    </location>
</feature>
<dbReference type="Gene3D" id="2.130.10.10">
    <property type="entry name" value="YVTN repeat-like/Quinoprotein amine dehydrogenase"/>
    <property type="match status" value="3"/>
</dbReference>
<sequence length="929" mass="101594">MDIHRCRFVPYPPSAINAVAFSHPYVAGAQKSAPVRLAIGRANGDIEIWNPLKGQWHQEIILHGGKDRSIDGLVWVNEPDQVLQDGTRMIGKSRLFSIGYTSTITEWDLERGCPKKQASGIHGDIWCLAAQPLVDPSKSRDRTQANRIAQTGKKLVAGTIDGSLVLYSIDDDDLQFDRVLVKSSSKKTRMVSMTFQNRNVVVVGCSDSAIRVYDMRNGNILSRMTLGSDLAGGAKEIIVWSVKCLNGRDIVSGDSTGQVCIFDGKTYTQVQRLQSHKQDVLSLATSTDGSTIVSGGMDRKTVLYRQTRGSTSRWGRVWHRRYHSHDVKAMASFEGLGMSVVVSGGPDASPIVLPLQEAGMENHRTLPCLPQDPPLRSAAKARMIVSWWEREVHIWRLRKPLSDLVNVSDGESVVAKNRKLLARILIKGEANITSAAISDDGSLLVVSTSSDVKAFHLKSRGDARKEELRISKVEVPEAVAAQGATRMQVSPDGKWFCLVQEGSKVCAFRLVQDSDSEGKPAIHPKAIRLQRIRRKVPKHIALGGLGQYERTVSHIAFSPDSRMLAVADLAGYIDTWVLRDSTQRLQDDIDDSENESASDASESDDENDGNGIPSDGVRWVRNPNGALIPRLHAAPTVLSFSNHIPDTTIRPRGARDQEHPDDYILLAITAKPQILLLNPGAGSITAWSRRNPLSRFPVEFRNIRDLVKGALWSGDRVWLYGNNFLVMLDLTKDIAEAGPESNPSSTMVTANGQQGKKRKRGPDTGAGNKMGVGALGPTKVVRHVRGQTDEELSLGVPAAAGPDPMDTDATSGPGEEESDSEDSEDERRGELALLRGAQGKKREPEGAGGVAFWCTYKYRPILGIVPLVASCDGPEVEGAGGAAENGDADLACVNGKQPRRRMLEVAIVERPMWEVDMPDRYFADGEYDR</sequence>
<dbReference type="GO" id="GO:0032040">
    <property type="term" value="C:small-subunit processome"/>
    <property type="evidence" value="ECO:0007669"/>
    <property type="project" value="TreeGrafter"/>
</dbReference>
<gene>
    <name evidence="3" type="ORF">DL764_002103</name>
</gene>
<evidence type="ECO:0000256" key="2">
    <source>
        <dbReference type="SAM" id="MobiDB-lite"/>
    </source>
</evidence>
<keyword evidence="4" id="KW-1185">Reference proteome</keyword>
<protein>
    <submittedName>
        <fullName evidence="3">Uncharacterized protein</fullName>
    </submittedName>
</protein>
<dbReference type="Proteomes" id="UP000293360">
    <property type="component" value="Unassembled WGS sequence"/>
</dbReference>
<dbReference type="InterPro" id="IPR015943">
    <property type="entry name" value="WD40/YVTN_repeat-like_dom_sf"/>
</dbReference>
<evidence type="ECO:0000256" key="1">
    <source>
        <dbReference type="PROSITE-ProRule" id="PRU00221"/>
    </source>
</evidence>
<dbReference type="GO" id="GO:0030686">
    <property type="term" value="C:90S preribosome"/>
    <property type="evidence" value="ECO:0007669"/>
    <property type="project" value="InterPro"/>
</dbReference>
<name>A0A4Q4TR96_9PEZI</name>
<dbReference type="PANTHER" id="PTHR44163">
    <property type="entry name" value="U3 SMALL NUCLEOLAR RNA-ASSOCIATED PROTEIN 4 HOMOLOG"/>
    <property type="match status" value="1"/>
</dbReference>
<dbReference type="STRING" id="155417.A0A4Q4TR96"/>
<keyword evidence="1" id="KW-0853">WD repeat</keyword>
<dbReference type="EMBL" id="QJNU01000072">
    <property type="protein sequence ID" value="RYP08120.1"/>
    <property type="molecule type" value="Genomic_DNA"/>
</dbReference>
<feature type="compositionally biased region" description="Acidic residues" evidence="2">
    <location>
        <begin position="588"/>
        <end position="608"/>
    </location>
</feature>
<accession>A0A4Q4TR96</accession>
<dbReference type="InterPro" id="IPR036322">
    <property type="entry name" value="WD40_repeat_dom_sf"/>
</dbReference>
<dbReference type="Pfam" id="PF00400">
    <property type="entry name" value="WD40"/>
    <property type="match status" value="1"/>
</dbReference>
<feature type="region of interest" description="Disordered" evidence="2">
    <location>
        <begin position="737"/>
        <end position="828"/>
    </location>
</feature>
<dbReference type="OrthoDB" id="8883818at2759"/>
<dbReference type="SUPFAM" id="SSF50978">
    <property type="entry name" value="WD40 repeat-like"/>
    <property type="match status" value="2"/>
</dbReference>
<reference evidence="3 4" key="1">
    <citation type="submission" date="2018-06" db="EMBL/GenBank/DDBJ databases">
        <title>Complete Genomes of Monosporascus.</title>
        <authorList>
            <person name="Robinson A.J."/>
            <person name="Natvig D.O."/>
        </authorList>
    </citation>
    <scope>NUCLEOTIDE SEQUENCE [LARGE SCALE GENOMIC DNA]</scope>
    <source>
        <strain evidence="3 4">CBS 110550</strain>
    </source>
</reference>
<feature type="compositionally biased region" description="Polar residues" evidence="2">
    <location>
        <begin position="741"/>
        <end position="754"/>
    </location>
</feature>
<comment type="caution">
    <text evidence="3">The sequence shown here is derived from an EMBL/GenBank/DDBJ whole genome shotgun (WGS) entry which is preliminary data.</text>
</comment>
<dbReference type="AlphaFoldDB" id="A0A4Q4TR96"/>
<dbReference type="GO" id="GO:0034455">
    <property type="term" value="C:t-UTP complex"/>
    <property type="evidence" value="ECO:0007669"/>
    <property type="project" value="TreeGrafter"/>
</dbReference>
<dbReference type="InterPro" id="IPR001680">
    <property type="entry name" value="WD40_rpt"/>
</dbReference>
<feature type="region of interest" description="Disordered" evidence="2">
    <location>
        <begin position="588"/>
        <end position="617"/>
    </location>
</feature>
<dbReference type="PANTHER" id="PTHR44163:SF1">
    <property type="entry name" value="U3 SMALL NUCLEOLAR RNA-ASSOCIATED PROTEIN 4 HOMOLOG"/>
    <property type="match status" value="1"/>
</dbReference>
<proteinExistence type="predicted"/>
<dbReference type="SMART" id="SM00320">
    <property type="entry name" value="WD40"/>
    <property type="match status" value="7"/>
</dbReference>
<evidence type="ECO:0000313" key="3">
    <source>
        <dbReference type="EMBL" id="RYP08120.1"/>
    </source>
</evidence>
<feature type="repeat" description="WD" evidence="1">
    <location>
        <begin position="273"/>
        <end position="304"/>
    </location>
</feature>